<comment type="caution">
    <text evidence="2">The sequence shown here is derived from an EMBL/GenBank/DDBJ whole genome shotgun (WGS) entry which is preliminary data.</text>
</comment>
<dbReference type="EMBL" id="SNRW01014787">
    <property type="protein sequence ID" value="KAA6371092.1"/>
    <property type="molecule type" value="Genomic_DNA"/>
</dbReference>
<accession>A0A5J4UM05</accession>
<dbReference type="Proteomes" id="UP000324800">
    <property type="component" value="Unassembled WGS sequence"/>
</dbReference>
<sequence>NEVVEEEEQEEDCEVKDEEEQEQEDVLIIEFSELVEDFGDIKDLLVLPFDDECVDECVDYVDNDGSELIRGYCVILFFTELTCFLTPLIFYYDLQSDFNDDGDWDLAECEDSCDVCIYEDDDDQDDWDRDVWQKGKVVVIEILEQQKLHLYYGEEEEYYGEEDDQEEEDDDEEDGDGLRGQLDQVGDNDNDEDEDANIERGYNYRVGECAYYYYYYYYYEDKCESFDGLSYPVVAIAFGCLLM</sequence>
<proteinExistence type="predicted"/>
<protein>
    <submittedName>
        <fullName evidence="2">Uncharacterized protein</fullName>
    </submittedName>
</protein>
<feature type="non-terminal residue" evidence="2">
    <location>
        <position position="1"/>
    </location>
</feature>
<evidence type="ECO:0000313" key="3">
    <source>
        <dbReference type="Proteomes" id="UP000324800"/>
    </source>
</evidence>
<name>A0A5J4UM05_9EUKA</name>
<reference evidence="2 3" key="1">
    <citation type="submission" date="2019-03" db="EMBL/GenBank/DDBJ databases">
        <title>Single cell metagenomics reveals metabolic interactions within the superorganism composed of flagellate Streblomastix strix and complex community of Bacteroidetes bacteria on its surface.</title>
        <authorList>
            <person name="Treitli S.C."/>
            <person name="Kolisko M."/>
            <person name="Husnik F."/>
            <person name="Keeling P."/>
            <person name="Hampl V."/>
        </authorList>
    </citation>
    <scope>NUCLEOTIDE SEQUENCE [LARGE SCALE GENOMIC DNA]</scope>
    <source>
        <strain evidence="2">ST1C</strain>
    </source>
</reference>
<feature type="region of interest" description="Disordered" evidence="1">
    <location>
        <begin position="157"/>
        <end position="197"/>
    </location>
</feature>
<evidence type="ECO:0000313" key="2">
    <source>
        <dbReference type="EMBL" id="KAA6371092.1"/>
    </source>
</evidence>
<dbReference type="AlphaFoldDB" id="A0A5J4UM05"/>
<feature type="compositionally biased region" description="Acidic residues" evidence="1">
    <location>
        <begin position="157"/>
        <end position="175"/>
    </location>
</feature>
<organism evidence="2 3">
    <name type="scientific">Streblomastix strix</name>
    <dbReference type="NCBI Taxonomy" id="222440"/>
    <lineage>
        <taxon>Eukaryota</taxon>
        <taxon>Metamonada</taxon>
        <taxon>Preaxostyla</taxon>
        <taxon>Oxymonadida</taxon>
        <taxon>Streblomastigidae</taxon>
        <taxon>Streblomastix</taxon>
    </lineage>
</organism>
<evidence type="ECO:0000256" key="1">
    <source>
        <dbReference type="SAM" id="MobiDB-lite"/>
    </source>
</evidence>
<gene>
    <name evidence="2" type="ORF">EZS28_033381</name>
</gene>
<feature type="compositionally biased region" description="Acidic residues" evidence="1">
    <location>
        <begin position="186"/>
        <end position="196"/>
    </location>
</feature>
<feature type="region of interest" description="Disordered" evidence="1">
    <location>
        <begin position="1"/>
        <end position="21"/>
    </location>
</feature>